<evidence type="ECO:0000256" key="7">
    <source>
        <dbReference type="PROSITE-ProRule" id="PRU10099"/>
    </source>
</evidence>
<feature type="domain" description="L-asparaginase N-terminal" evidence="9">
    <location>
        <begin position="27"/>
        <end position="213"/>
    </location>
</feature>
<feature type="domain" description="Asparaginase/glutaminase C-terminal" evidence="10">
    <location>
        <begin position="227"/>
        <end position="338"/>
    </location>
</feature>
<dbReference type="PROSITE" id="PS00917">
    <property type="entry name" value="ASN_GLN_ASE_2"/>
    <property type="match status" value="1"/>
</dbReference>
<dbReference type="STRING" id="449659.IV66_GL000586"/>
<gene>
    <name evidence="11" type="ORF">IV66_GL000586</name>
</gene>
<sequence>MMSKIIIIVKYFNLKSNAIWSEKMKTILVLHTGGTIAMSEGENGAIIPGEQNPLNSFNNPFTGKIKLDIRNPFNLPSPHMRPQEMLTLRNKIIEAESEGIDGVVITHGTDTLEETAYFLDLTLPSEIPVVVTGAMRSANEIGSDGLHNFQTAIQTAASDEAHGKGVLVVMNDEIHTARFVTKTHTTNVATFRTPTFGPVGSISKERVTFFSKLIRQTYVPIDHIVDNVYLLKAFAGMGPELFKALVKQNISGVVIEALGAGNLPPATLPGLQALLDQNVPVVIVSRCFNGTAESVYDYAGGGVRLEQMGAIFCHGLNGQKARIKLLVGLSADMSSNDLASFVSDAVS</sequence>
<feature type="binding site" evidence="6">
    <location>
        <begin position="109"/>
        <end position="110"/>
    </location>
    <ligand>
        <name>substrate</name>
    </ligand>
</feature>
<dbReference type="SMART" id="SM00870">
    <property type="entry name" value="Asparaginase"/>
    <property type="match status" value="1"/>
</dbReference>
<keyword evidence="12" id="KW-1185">Reference proteome</keyword>
<evidence type="ECO:0000256" key="8">
    <source>
        <dbReference type="PROSITE-ProRule" id="PRU10100"/>
    </source>
</evidence>
<dbReference type="PATRIC" id="fig|449659.4.peg.591"/>
<dbReference type="SUPFAM" id="SSF53774">
    <property type="entry name" value="Glutaminase/Asparaginase"/>
    <property type="match status" value="1"/>
</dbReference>
<dbReference type="CDD" id="cd08964">
    <property type="entry name" value="L-asparaginase_II"/>
    <property type="match status" value="1"/>
</dbReference>
<feature type="active site" description="O-isoaspartyl threonine intermediate" evidence="5">
    <location>
        <position position="35"/>
    </location>
</feature>
<dbReference type="AlphaFoldDB" id="A0A0R2LDT7"/>
<evidence type="ECO:0000256" key="5">
    <source>
        <dbReference type="PIRSR" id="PIRSR001220-1"/>
    </source>
</evidence>
<protein>
    <recommendedName>
        <fullName evidence="2">asparaginase</fullName>
        <ecNumber evidence="2">3.5.1.1</ecNumber>
    </recommendedName>
</protein>
<dbReference type="Gene3D" id="3.40.50.40">
    <property type="match status" value="1"/>
</dbReference>
<comment type="similarity">
    <text evidence="1">Belongs to the asparaginase 1 family.</text>
</comment>
<evidence type="ECO:0000256" key="4">
    <source>
        <dbReference type="ARBA" id="ARBA00049366"/>
    </source>
</evidence>
<accession>A0A0R2LDT7</accession>
<dbReference type="PROSITE" id="PS00144">
    <property type="entry name" value="ASN_GLN_ASE_1"/>
    <property type="match status" value="1"/>
</dbReference>
<evidence type="ECO:0000256" key="2">
    <source>
        <dbReference type="ARBA" id="ARBA00012920"/>
    </source>
</evidence>
<dbReference type="InterPro" id="IPR004550">
    <property type="entry name" value="AsnASE_II"/>
</dbReference>
<dbReference type="FunFam" id="3.40.50.1170:FF:000001">
    <property type="entry name" value="L-asparaginase 2"/>
    <property type="match status" value="1"/>
</dbReference>
<evidence type="ECO:0000256" key="3">
    <source>
        <dbReference type="ARBA" id="ARBA00022801"/>
    </source>
</evidence>
<dbReference type="PANTHER" id="PTHR11707">
    <property type="entry name" value="L-ASPARAGINASE"/>
    <property type="match status" value="1"/>
</dbReference>
<evidence type="ECO:0000259" key="10">
    <source>
        <dbReference type="Pfam" id="PF17763"/>
    </source>
</evidence>
<dbReference type="EC" id="3.5.1.1" evidence="2"/>
<feature type="active site" evidence="7">
    <location>
        <position position="35"/>
    </location>
</feature>
<evidence type="ECO:0000256" key="6">
    <source>
        <dbReference type="PIRSR" id="PIRSR001220-2"/>
    </source>
</evidence>
<evidence type="ECO:0000313" key="12">
    <source>
        <dbReference type="Proteomes" id="UP000051886"/>
    </source>
</evidence>
<dbReference type="Pfam" id="PF00710">
    <property type="entry name" value="Asparaginase"/>
    <property type="match status" value="1"/>
</dbReference>
<dbReference type="PROSITE" id="PS51732">
    <property type="entry name" value="ASN_GLN_ASE_3"/>
    <property type="match status" value="1"/>
</dbReference>
<evidence type="ECO:0000313" key="11">
    <source>
        <dbReference type="EMBL" id="KRN97452.1"/>
    </source>
</evidence>
<dbReference type="FunFam" id="3.40.50.40:FF:000003">
    <property type="entry name" value="L-asparaginase 2"/>
    <property type="match status" value="1"/>
</dbReference>
<organism evidence="11 12">
    <name type="scientific">Ligilactobacillus pobuzihii</name>
    <dbReference type="NCBI Taxonomy" id="449659"/>
    <lineage>
        <taxon>Bacteria</taxon>
        <taxon>Bacillati</taxon>
        <taxon>Bacillota</taxon>
        <taxon>Bacilli</taxon>
        <taxon>Lactobacillales</taxon>
        <taxon>Lactobacillaceae</taxon>
        <taxon>Ligilactobacillus</taxon>
    </lineage>
</organism>
<dbReference type="Proteomes" id="UP000051886">
    <property type="component" value="Unassembled WGS sequence"/>
</dbReference>
<dbReference type="Pfam" id="PF17763">
    <property type="entry name" value="Asparaginase_C"/>
    <property type="match status" value="1"/>
</dbReference>
<dbReference type="PIRSF" id="PIRSF001220">
    <property type="entry name" value="L-ASNase_gatD"/>
    <property type="match status" value="1"/>
</dbReference>
<dbReference type="InterPro" id="IPR027475">
    <property type="entry name" value="Asparaginase/glutaminase_AS2"/>
</dbReference>
<dbReference type="InterPro" id="IPR006034">
    <property type="entry name" value="Asparaginase/glutaminase-like"/>
</dbReference>
<name>A0A0R2LDT7_9LACO</name>
<evidence type="ECO:0000259" key="9">
    <source>
        <dbReference type="Pfam" id="PF00710"/>
    </source>
</evidence>
<comment type="catalytic activity">
    <reaction evidence="4">
        <text>L-asparagine + H2O = L-aspartate + NH4(+)</text>
        <dbReference type="Rhea" id="RHEA:21016"/>
        <dbReference type="ChEBI" id="CHEBI:15377"/>
        <dbReference type="ChEBI" id="CHEBI:28938"/>
        <dbReference type="ChEBI" id="CHEBI:29991"/>
        <dbReference type="ChEBI" id="CHEBI:58048"/>
        <dbReference type="EC" id="3.5.1.1"/>
    </reaction>
</comment>
<feature type="binding site" evidence="6">
    <location>
        <position position="77"/>
    </location>
    <ligand>
        <name>substrate</name>
    </ligand>
</feature>
<feature type="active site" evidence="8">
    <location>
        <position position="109"/>
    </location>
</feature>
<evidence type="ECO:0000256" key="1">
    <source>
        <dbReference type="ARBA" id="ARBA00010518"/>
    </source>
</evidence>
<dbReference type="EMBL" id="JQCN01000061">
    <property type="protein sequence ID" value="KRN97452.1"/>
    <property type="molecule type" value="Genomic_DNA"/>
</dbReference>
<comment type="caution">
    <text evidence="11">The sequence shown here is derived from an EMBL/GenBank/DDBJ whole genome shotgun (WGS) entry which is preliminary data.</text>
</comment>
<dbReference type="PANTHER" id="PTHR11707:SF28">
    <property type="entry name" value="60 KDA LYSOPHOSPHOLIPASE"/>
    <property type="match status" value="1"/>
</dbReference>
<dbReference type="PIRSF" id="PIRSF500176">
    <property type="entry name" value="L_ASNase"/>
    <property type="match status" value="1"/>
</dbReference>
<reference evidence="11 12" key="1">
    <citation type="journal article" date="2015" name="Genome Announc.">
        <title>Expanding the biotechnology potential of lactobacilli through comparative genomics of 213 strains and associated genera.</title>
        <authorList>
            <person name="Sun Z."/>
            <person name="Harris H.M."/>
            <person name="McCann A."/>
            <person name="Guo C."/>
            <person name="Argimon S."/>
            <person name="Zhang W."/>
            <person name="Yang X."/>
            <person name="Jeffery I.B."/>
            <person name="Cooney J.C."/>
            <person name="Kagawa T.F."/>
            <person name="Liu W."/>
            <person name="Song Y."/>
            <person name="Salvetti E."/>
            <person name="Wrobel A."/>
            <person name="Rasinkangas P."/>
            <person name="Parkhill J."/>
            <person name="Rea M.C."/>
            <person name="O'Sullivan O."/>
            <person name="Ritari J."/>
            <person name="Douillard F.P."/>
            <person name="Paul Ross R."/>
            <person name="Yang R."/>
            <person name="Briner A.E."/>
            <person name="Felis G.E."/>
            <person name="de Vos W.M."/>
            <person name="Barrangou R."/>
            <person name="Klaenhammer T.R."/>
            <person name="Caufield P.W."/>
            <person name="Cui Y."/>
            <person name="Zhang H."/>
            <person name="O'Toole P.W."/>
        </authorList>
    </citation>
    <scope>NUCLEOTIDE SEQUENCE [LARGE SCALE GENOMIC DNA]</scope>
    <source>
        <strain evidence="11 12">NBRC 103219</strain>
    </source>
</reference>
<dbReference type="InterPro" id="IPR037152">
    <property type="entry name" value="L-asparaginase_N_sf"/>
</dbReference>
<proteinExistence type="inferred from homology"/>
<dbReference type="PRINTS" id="PR00139">
    <property type="entry name" value="ASNGLNASE"/>
</dbReference>
<dbReference type="InterPro" id="IPR040919">
    <property type="entry name" value="Asparaginase_C"/>
</dbReference>
<dbReference type="InterPro" id="IPR036152">
    <property type="entry name" value="Asp/glu_Ase-like_sf"/>
</dbReference>
<dbReference type="GO" id="GO:0004067">
    <property type="term" value="F:asparaginase activity"/>
    <property type="evidence" value="ECO:0007669"/>
    <property type="project" value="UniProtKB-UniRule"/>
</dbReference>
<dbReference type="GO" id="GO:0006528">
    <property type="term" value="P:asparagine metabolic process"/>
    <property type="evidence" value="ECO:0007669"/>
    <property type="project" value="InterPro"/>
</dbReference>
<dbReference type="SFLD" id="SFLDS00057">
    <property type="entry name" value="Glutaminase/Asparaginase"/>
    <property type="match status" value="1"/>
</dbReference>
<dbReference type="InterPro" id="IPR027474">
    <property type="entry name" value="L-asparaginase_N"/>
</dbReference>
<dbReference type="InterPro" id="IPR027473">
    <property type="entry name" value="L-asparaginase_C"/>
</dbReference>
<keyword evidence="3" id="KW-0378">Hydrolase</keyword>
<dbReference type="InterPro" id="IPR020827">
    <property type="entry name" value="Asparaginase/glutaminase_AS1"/>
</dbReference>
<dbReference type="Gene3D" id="3.40.50.1170">
    <property type="entry name" value="L-asparaginase, N-terminal domain"/>
    <property type="match status" value="1"/>
</dbReference>